<accession>A0AAD5RMQ8</accession>
<reference evidence="1" key="1">
    <citation type="submission" date="2022-07" db="EMBL/GenBank/DDBJ databases">
        <title>Draft genome sequence of Zalerion maritima ATCC 34329, a (micro)plastics degrading marine fungus.</title>
        <authorList>
            <person name="Paco A."/>
            <person name="Goncalves M.F.M."/>
            <person name="Rocha-Santos T.A.P."/>
            <person name="Alves A."/>
        </authorList>
    </citation>
    <scope>NUCLEOTIDE SEQUENCE</scope>
    <source>
        <strain evidence="1">ATCC 34329</strain>
    </source>
</reference>
<proteinExistence type="predicted"/>
<evidence type="ECO:0000313" key="1">
    <source>
        <dbReference type="EMBL" id="KAJ2897743.1"/>
    </source>
</evidence>
<protein>
    <submittedName>
        <fullName evidence="1">Uncharacterized protein</fullName>
    </submittedName>
</protein>
<dbReference type="EMBL" id="JAKWBI020000259">
    <property type="protein sequence ID" value="KAJ2897743.1"/>
    <property type="molecule type" value="Genomic_DNA"/>
</dbReference>
<sequence length="98" mass="11355">MLRDNHLGFFKSSIPDKLNHAEDIRDIFVAHEGKETIYVEDFTWCAVIHRFAGEIQSRVETDWLLDWIMPDFSTSTESDYMTVSALMMDPTPRGMLLA</sequence>
<dbReference type="Pfam" id="PF14388">
    <property type="entry name" value="DUF4419"/>
    <property type="match status" value="1"/>
</dbReference>
<dbReference type="AlphaFoldDB" id="A0AAD5RMQ8"/>
<name>A0AAD5RMQ8_9PEZI</name>
<dbReference type="PANTHER" id="PTHR31252:SF11">
    <property type="entry name" value="DUF4419 DOMAIN-CONTAINING PROTEIN"/>
    <property type="match status" value="1"/>
</dbReference>
<organism evidence="1 2">
    <name type="scientific">Zalerion maritima</name>
    <dbReference type="NCBI Taxonomy" id="339359"/>
    <lineage>
        <taxon>Eukaryota</taxon>
        <taxon>Fungi</taxon>
        <taxon>Dikarya</taxon>
        <taxon>Ascomycota</taxon>
        <taxon>Pezizomycotina</taxon>
        <taxon>Sordariomycetes</taxon>
        <taxon>Lulworthiomycetidae</taxon>
        <taxon>Lulworthiales</taxon>
        <taxon>Lulworthiaceae</taxon>
        <taxon>Zalerion</taxon>
    </lineage>
</organism>
<evidence type="ECO:0000313" key="2">
    <source>
        <dbReference type="Proteomes" id="UP001201980"/>
    </source>
</evidence>
<dbReference type="PANTHER" id="PTHR31252">
    <property type="entry name" value="DUF4419 DOMAIN-CONTAINING PROTEIN"/>
    <property type="match status" value="1"/>
</dbReference>
<dbReference type="Proteomes" id="UP001201980">
    <property type="component" value="Unassembled WGS sequence"/>
</dbReference>
<comment type="caution">
    <text evidence="1">The sequence shown here is derived from an EMBL/GenBank/DDBJ whole genome shotgun (WGS) entry which is preliminary data.</text>
</comment>
<dbReference type="InterPro" id="IPR025533">
    <property type="entry name" value="DUF4419"/>
</dbReference>
<keyword evidence="2" id="KW-1185">Reference proteome</keyword>
<gene>
    <name evidence="1" type="ORF">MKZ38_004419</name>
</gene>